<evidence type="ECO:0000313" key="2">
    <source>
        <dbReference type="Proteomes" id="UP000054538"/>
    </source>
</evidence>
<evidence type="ECO:0008006" key="3">
    <source>
        <dbReference type="Google" id="ProtNLM"/>
    </source>
</evidence>
<sequence length="66" mass="7311">FSILLSLCVDGIIALNIFEGSVNKNKLILFLHDQLAPKLTPFLGPCSIVIMDICAIHHDDKVHEII</sequence>
<name>A0A0D0EAQ2_9AGAM</name>
<keyword evidence="2" id="KW-1185">Reference proteome</keyword>
<accession>A0A0D0EAQ2</accession>
<dbReference type="OrthoDB" id="2142724at2759"/>
<dbReference type="EMBL" id="KN824968">
    <property type="protein sequence ID" value="KIK96795.1"/>
    <property type="molecule type" value="Genomic_DNA"/>
</dbReference>
<feature type="non-terminal residue" evidence="1">
    <location>
        <position position="1"/>
    </location>
</feature>
<dbReference type="HOGENOM" id="CLU_188058_1_0_1"/>
<reference evidence="1 2" key="1">
    <citation type="submission" date="2014-04" db="EMBL/GenBank/DDBJ databases">
        <authorList>
            <consortium name="DOE Joint Genome Institute"/>
            <person name="Kuo A."/>
            <person name="Kohler A."/>
            <person name="Jargeat P."/>
            <person name="Nagy L.G."/>
            <person name="Floudas D."/>
            <person name="Copeland A."/>
            <person name="Barry K.W."/>
            <person name="Cichocki N."/>
            <person name="Veneault-Fourrey C."/>
            <person name="LaButti K."/>
            <person name="Lindquist E.A."/>
            <person name="Lipzen A."/>
            <person name="Lundell T."/>
            <person name="Morin E."/>
            <person name="Murat C."/>
            <person name="Sun H."/>
            <person name="Tunlid A."/>
            <person name="Henrissat B."/>
            <person name="Grigoriev I.V."/>
            <person name="Hibbett D.S."/>
            <person name="Martin F."/>
            <person name="Nordberg H.P."/>
            <person name="Cantor M.N."/>
            <person name="Hua S.X."/>
        </authorList>
    </citation>
    <scope>NUCLEOTIDE SEQUENCE [LARGE SCALE GENOMIC DNA]</scope>
    <source>
        <strain evidence="1 2">Ve08.2h10</strain>
    </source>
</reference>
<reference evidence="2" key="2">
    <citation type="submission" date="2015-01" db="EMBL/GenBank/DDBJ databases">
        <title>Evolutionary Origins and Diversification of the Mycorrhizal Mutualists.</title>
        <authorList>
            <consortium name="DOE Joint Genome Institute"/>
            <consortium name="Mycorrhizal Genomics Consortium"/>
            <person name="Kohler A."/>
            <person name="Kuo A."/>
            <person name="Nagy L.G."/>
            <person name="Floudas D."/>
            <person name="Copeland A."/>
            <person name="Barry K.W."/>
            <person name="Cichocki N."/>
            <person name="Veneault-Fourrey C."/>
            <person name="LaButti K."/>
            <person name="Lindquist E.A."/>
            <person name="Lipzen A."/>
            <person name="Lundell T."/>
            <person name="Morin E."/>
            <person name="Murat C."/>
            <person name="Riley R."/>
            <person name="Ohm R."/>
            <person name="Sun H."/>
            <person name="Tunlid A."/>
            <person name="Henrissat B."/>
            <person name="Grigoriev I.V."/>
            <person name="Hibbett D.S."/>
            <person name="Martin F."/>
        </authorList>
    </citation>
    <scope>NUCLEOTIDE SEQUENCE [LARGE SCALE GENOMIC DNA]</scope>
    <source>
        <strain evidence="2">Ve08.2h10</strain>
    </source>
</reference>
<evidence type="ECO:0000313" key="1">
    <source>
        <dbReference type="EMBL" id="KIK96795.1"/>
    </source>
</evidence>
<proteinExistence type="predicted"/>
<gene>
    <name evidence="1" type="ORF">PAXRUDRAFT_98956</name>
</gene>
<dbReference type="InParanoid" id="A0A0D0EAQ2"/>
<organism evidence="1 2">
    <name type="scientific">Paxillus rubicundulus Ve08.2h10</name>
    <dbReference type="NCBI Taxonomy" id="930991"/>
    <lineage>
        <taxon>Eukaryota</taxon>
        <taxon>Fungi</taxon>
        <taxon>Dikarya</taxon>
        <taxon>Basidiomycota</taxon>
        <taxon>Agaricomycotina</taxon>
        <taxon>Agaricomycetes</taxon>
        <taxon>Agaricomycetidae</taxon>
        <taxon>Boletales</taxon>
        <taxon>Paxilineae</taxon>
        <taxon>Paxillaceae</taxon>
        <taxon>Paxillus</taxon>
    </lineage>
</organism>
<feature type="non-terminal residue" evidence="1">
    <location>
        <position position="66"/>
    </location>
</feature>
<dbReference type="AlphaFoldDB" id="A0A0D0EAQ2"/>
<dbReference type="Proteomes" id="UP000054538">
    <property type="component" value="Unassembled WGS sequence"/>
</dbReference>
<protein>
    <recommendedName>
        <fullName evidence="3">Tc1-like transposase DDE domain-containing protein</fullName>
    </recommendedName>
</protein>